<dbReference type="EMBL" id="JAIWYP010000001">
    <property type="protein sequence ID" value="KAH3878475.1"/>
    <property type="molecule type" value="Genomic_DNA"/>
</dbReference>
<proteinExistence type="predicted"/>
<evidence type="ECO:0000313" key="2">
    <source>
        <dbReference type="Proteomes" id="UP000828390"/>
    </source>
</evidence>
<comment type="caution">
    <text evidence="1">The sequence shown here is derived from an EMBL/GenBank/DDBJ whole genome shotgun (WGS) entry which is preliminary data.</text>
</comment>
<gene>
    <name evidence="1" type="ORF">DPMN_002371</name>
</gene>
<evidence type="ECO:0000313" key="1">
    <source>
        <dbReference type="EMBL" id="KAH3878475.1"/>
    </source>
</evidence>
<dbReference type="AlphaFoldDB" id="A0A9D4RTS3"/>
<reference evidence="1" key="1">
    <citation type="journal article" date="2019" name="bioRxiv">
        <title>The Genome of the Zebra Mussel, Dreissena polymorpha: A Resource for Invasive Species Research.</title>
        <authorList>
            <person name="McCartney M.A."/>
            <person name="Auch B."/>
            <person name="Kono T."/>
            <person name="Mallez S."/>
            <person name="Zhang Y."/>
            <person name="Obille A."/>
            <person name="Becker A."/>
            <person name="Abrahante J.E."/>
            <person name="Garbe J."/>
            <person name="Badalamenti J.P."/>
            <person name="Herman A."/>
            <person name="Mangelson H."/>
            <person name="Liachko I."/>
            <person name="Sullivan S."/>
            <person name="Sone E.D."/>
            <person name="Koren S."/>
            <person name="Silverstein K.A.T."/>
            <person name="Beckman K.B."/>
            <person name="Gohl D.M."/>
        </authorList>
    </citation>
    <scope>NUCLEOTIDE SEQUENCE</scope>
    <source>
        <strain evidence="1">Duluth1</strain>
        <tissue evidence="1">Whole animal</tissue>
    </source>
</reference>
<reference evidence="1" key="2">
    <citation type="submission" date="2020-11" db="EMBL/GenBank/DDBJ databases">
        <authorList>
            <person name="McCartney M.A."/>
            <person name="Auch B."/>
            <person name="Kono T."/>
            <person name="Mallez S."/>
            <person name="Becker A."/>
            <person name="Gohl D.M."/>
            <person name="Silverstein K.A.T."/>
            <person name="Koren S."/>
            <person name="Bechman K.B."/>
            <person name="Herman A."/>
            <person name="Abrahante J.E."/>
            <person name="Garbe J."/>
        </authorList>
    </citation>
    <scope>NUCLEOTIDE SEQUENCE</scope>
    <source>
        <strain evidence="1">Duluth1</strain>
        <tissue evidence="1">Whole animal</tissue>
    </source>
</reference>
<protein>
    <submittedName>
        <fullName evidence="1">Uncharacterized protein</fullName>
    </submittedName>
</protein>
<organism evidence="1 2">
    <name type="scientific">Dreissena polymorpha</name>
    <name type="common">Zebra mussel</name>
    <name type="synonym">Mytilus polymorpha</name>
    <dbReference type="NCBI Taxonomy" id="45954"/>
    <lineage>
        <taxon>Eukaryota</taxon>
        <taxon>Metazoa</taxon>
        <taxon>Spiralia</taxon>
        <taxon>Lophotrochozoa</taxon>
        <taxon>Mollusca</taxon>
        <taxon>Bivalvia</taxon>
        <taxon>Autobranchia</taxon>
        <taxon>Heteroconchia</taxon>
        <taxon>Euheterodonta</taxon>
        <taxon>Imparidentia</taxon>
        <taxon>Neoheterodontei</taxon>
        <taxon>Myida</taxon>
        <taxon>Dreissenoidea</taxon>
        <taxon>Dreissenidae</taxon>
        <taxon>Dreissena</taxon>
    </lineage>
</organism>
<keyword evidence="2" id="KW-1185">Reference proteome</keyword>
<sequence>MKDTLTKLQASYKIDIDKWMRFQNELQQLRDAIQDISDKIKLELSFIAIRKCKHKIQQCETFLKTNSL</sequence>
<accession>A0A9D4RTS3</accession>
<name>A0A9D4RTS3_DREPO</name>
<dbReference type="Proteomes" id="UP000828390">
    <property type="component" value="Unassembled WGS sequence"/>
</dbReference>